<proteinExistence type="predicted"/>
<organism evidence="2 3">
    <name type="scientific">Leminorella grimontii</name>
    <dbReference type="NCBI Taxonomy" id="82981"/>
    <lineage>
        <taxon>Bacteria</taxon>
        <taxon>Pseudomonadati</taxon>
        <taxon>Pseudomonadota</taxon>
        <taxon>Gammaproteobacteria</taxon>
        <taxon>Enterobacterales</taxon>
        <taxon>Budviciaceae</taxon>
        <taxon>Leminorella</taxon>
    </lineage>
</organism>
<gene>
    <name evidence="2" type="ORF">SOASR030_26400</name>
</gene>
<dbReference type="InterPro" id="IPR019734">
    <property type="entry name" value="TPR_rpt"/>
</dbReference>
<accession>A0AAV5N6P4</accession>
<feature type="signal peptide" evidence="1">
    <location>
        <begin position="1"/>
        <end position="23"/>
    </location>
</feature>
<evidence type="ECO:0000313" key="3">
    <source>
        <dbReference type="Proteomes" id="UP001058124"/>
    </source>
</evidence>
<dbReference type="Gene3D" id="1.25.40.10">
    <property type="entry name" value="Tetratricopeptide repeat domain"/>
    <property type="match status" value="1"/>
</dbReference>
<dbReference type="PROSITE" id="PS51257">
    <property type="entry name" value="PROKAR_LIPOPROTEIN"/>
    <property type="match status" value="1"/>
</dbReference>
<feature type="chain" id="PRO_5043686095" description="Tetratricopeptide repeat protein" evidence="1">
    <location>
        <begin position="24"/>
        <end position="249"/>
    </location>
</feature>
<evidence type="ECO:0000256" key="1">
    <source>
        <dbReference type="SAM" id="SignalP"/>
    </source>
</evidence>
<dbReference type="Pfam" id="PF13181">
    <property type="entry name" value="TPR_8"/>
    <property type="match status" value="1"/>
</dbReference>
<comment type="caution">
    <text evidence="2">The sequence shown here is derived from an EMBL/GenBank/DDBJ whole genome shotgun (WGS) entry which is preliminary data.</text>
</comment>
<dbReference type="RefSeq" id="WP_027274823.1">
    <property type="nucleotide sequence ID" value="NZ_BRLH01000006.1"/>
</dbReference>
<reference evidence="2" key="1">
    <citation type="submission" date="2022-06" db="EMBL/GenBank/DDBJ databases">
        <title>Draft genome sequences of Leminorella grimontii str. JCM5902.</title>
        <authorList>
            <person name="Wakabayashi Y."/>
            <person name="Kojima K."/>
        </authorList>
    </citation>
    <scope>NUCLEOTIDE SEQUENCE</scope>
    <source>
        <strain evidence="2">JCM 5902</strain>
    </source>
</reference>
<dbReference type="Proteomes" id="UP001058124">
    <property type="component" value="Unassembled WGS sequence"/>
</dbReference>
<dbReference type="AlphaFoldDB" id="A0AAV5N6P4"/>
<keyword evidence="3" id="KW-1185">Reference proteome</keyword>
<protein>
    <recommendedName>
        <fullName evidence="4">Tetratricopeptide repeat protein</fullName>
    </recommendedName>
</protein>
<dbReference type="SUPFAM" id="SSF48452">
    <property type="entry name" value="TPR-like"/>
    <property type="match status" value="1"/>
</dbReference>
<name>A0AAV5N6P4_9GAMM</name>
<dbReference type="InterPro" id="IPR011990">
    <property type="entry name" value="TPR-like_helical_dom_sf"/>
</dbReference>
<dbReference type="EMBL" id="BRLH01000006">
    <property type="protein sequence ID" value="GKX56528.1"/>
    <property type="molecule type" value="Genomic_DNA"/>
</dbReference>
<sequence>MSKRLFYSLALSAAMLICGCVNTQRMDATADSAREDILLSAKNYSGLIDLYRGWLKEKEDPKVRYKLAYYYYLTGDSEASISYLQPLMQNPDDSIYMLQAKNMIAQAQYDKALRVTDMMLTRNPESGDAYNLKGIAYAQSGRLTEAKESIERARTLFIADDVAINNLAMVSIIDRRYDDAVRLLLPQYLRGRKSEQLLHNLVFSLVKVGDVRYARDVIESEKLSDDADSIIDALDRVDGIPLAKGKEKG</sequence>
<evidence type="ECO:0000313" key="2">
    <source>
        <dbReference type="EMBL" id="GKX56528.1"/>
    </source>
</evidence>
<keyword evidence="1" id="KW-0732">Signal</keyword>
<evidence type="ECO:0008006" key="4">
    <source>
        <dbReference type="Google" id="ProtNLM"/>
    </source>
</evidence>